<dbReference type="InterPro" id="IPR013670">
    <property type="entry name" value="EcoEI_R_C_dom"/>
</dbReference>
<dbReference type="InterPro" id="IPR001650">
    <property type="entry name" value="Helicase_C-like"/>
</dbReference>
<protein>
    <submittedName>
        <fullName evidence="3">Restriction endonuclease subunit R</fullName>
    </submittedName>
</protein>
<evidence type="ECO:0000313" key="4">
    <source>
        <dbReference type="Proteomes" id="UP000235162"/>
    </source>
</evidence>
<keyword evidence="3" id="KW-0378">Hydrolase</keyword>
<dbReference type="Pfam" id="PF04313">
    <property type="entry name" value="HSDR_N"/>
    <property type="match status" value="1"/>
</dbReference>
<dbReference type="AlphaFoldDB" id="A0AAP8MGH1"/>
<dbReference type="SUPFAM" id="SSF52540">
    <property type="entry name" value="P-loop containing nucleoside triphosphate hydrolases"/>
    <property type="match status" value="2"/>
</dbReference>
<keyword evidence="3" id="KW-0255">Endonuclease</keyword>
<dbReference type="Proteomes" id="UP000235162">
    <property type="component" value="Unassembled WGS sequence"/>
</dbReference>
<name>A0AAP8MGH1_9GAMM</name>
<dbReference type="Pfam" id="PF00271">
    <property type="entry name" value="Helicase_C"/>
    <property type="match status" value="1"/>
</dbReference>
<dbReference type="CDD" id="cd18799">
    <property type="entry name" value="SF2_C_EcoAI-like"/>
    <property type="match status" value="1"/>
</dbReference>
<proteinExistence type="predicted"/>
<dbReference type="PANTHER" id="PTHR47396:SF1">
    <property type="entry name" value="ATP-DEPENDENT HELICASE IRC3-RELATED"/>
    <property type="match status" value="1"/>
</dbReference>
<feature type="domain" description="Helicase ATP-binding" evidence="2">
    <location>
        <begin position="366"/>
        <end position="518"/>
    </location>
</feature>
<dbReference type="Gene3D" id="3.40.50.300">
    <property type="entry name" value="P-loop containing nucleotide triphosphate hydrolases"/>
    <property type="match status" value="2"/>
</dbReference>
<dbReference type="GO" id="GO:0003677">
    <property type="term" value="F:DNA binding"/>
    <property type="evidence" value="ECO:0007669"/>
    <property type="project" value="UniProtKB-KW"/>
</dbReference>
<dbReference type="GO" id="GO:0005524">
    <property type="term" value="F:ATP binding"/>
    <property type="evidence" value="ECO:0007669"/>
    <property type="project" value="UniProtKB-KW"/>
</dbReference>
<dbReference type="GO" id="GO:0009307">
    <property type="term" value="P:DNA restriction-modification system"/>
    <property type="evidence" value="ECO:0007669"/>
    <property type="project" value="UniProtKB-KW"/>
</dbReference>
<keyword evidence="3" id="KW-0540">Nuclease</keyword>
<keyword evidence="1" id="KW-0175">Coiled coil</keyword>
<dbReference type="PANTHER" id="PTHR47396">
    <property type="entry name" value="TYPE I RESTRICTION ENZYME ECOKI R PROTEIN"/>
    <property type="match status" value="1"/>
</dbReference>
<reference evidence="3 4" key="1">
    <citation type="submission" date="2018-01" db="EMBL/GenBank/DDBJ databases">
        <title>The draft genome sequence of Halioglobus japonicus S1-36.</title>
        <authorList>
            <person name="Du Z.-J."/>
            <person name="Shi M.-J."/>
        </authorList>
    </citation>
    <scope>NUCLEOTIDE SEQUENCE [LARGE SCALE GENOMIC DNA]</scope>
    <source>
        <strain evidence="3 4">S1-36</strain>
    </source>
</reference>
<dbReference type="EMBL" id="PKUR01000002">
    <property type="protein sequence ID" value="PLW86974.1"/>
    <property type="molecule type" value="Genomic_DNA"/>
</dbReference>
<dbReference type="KEGG" id="hja:BST95_08975"/>
<dbReference type="InterPro" id="IPR050742">
    <property type="entry name" value="Helicase_Restrict-Modif_Enz"/>
</dbReference>
<feature type="coiled-coil region" evidence="1">
    <location>
        <begin position="150"/>
        <end position="181"/>
    </location>
</feature>
<accession>A0AAP8MGH1</accession>
<dbReference type="InterPro" id="IPR027417">
    <property type="entry name" value="P-loop_NTPase"/>
</dbReference>
<dbReference type="GO" id="GO:0005829">
    <property type="term" value="C:cytosol"/>
    <property type="evidence" value="ECO:0007669"/>
    <property type="project" value="TreeGrafter"/>
</dbReference>
<keyword evidence="4" id="KW-1185">Reference proteome</keyword>
<sequence length="1123" mass="127281">MKSINFELIRPYREELADLGGLAEFHLYVDPGSALVKLRSFAEYVVKDIYVQERLPKLHRPQLIDLMKNDAFMEVVDRSLLNHLHYLRIQGNGPAHGEPAETSTAKIALGIAHQVASYLAIRYYGVSLDSIPEFQTPENIADTESLQREKTSYKKLAEKQADEVERLLAELDALRAKLDAEPASSAEREQSLRASQSASAALTWDEAKTRTLMIDALLGKARWDIGNTDEVGIEFEVQHQPTASGIGYADYVLWGDNGLPLAVIEAKKSGADLSLGREQARMYADGLEKMTGQRPIIFYSNGYETHLWDDVQYNSARKVYGFYDKESLEYLIFQRSHRDPAPEQDNPDLSIADRAYQIEAIKTVAGHFQQQRRKALLVQATGTGKTRVAIAIVELLLRKRWLKRVLFLCDRNELRKQAGDAFKTHLPSETRCIIGAGGEVDPNARIYVATYPGMMNRFEQFNVGFFDLIIADESHRSIYNKYRDLFTYFDALQLGLTATPVKFIARNTFDLFGCENQDPTFEYTLEQAINNVPPHLVPFRVKDLTTGFLREGIKYEALSEEQREQLDEQTSDAEDFNYQGKDIGKRVFNKDTDRIILQNLINNGLRDDTGSLVGKTVVFAVNQNHAEALQKTFVELYPQYGDAVCKVIHNKVPRAEALIDEFKQPGNNFRIAISVDMLDTGVDVPALVNLVFAKPVKSWVKFWQMIGRGTRLCPDLFGPGKDKREFLIFDHYGNFEYFNESYQEADTGTRKSLLQWTFEARLELAEGAVEAGNRDAFDTSCKLMRSDINDLPQNSVQVRDNLRDVHILQQPDIVEVFEAATVSTLRETIAPLMGQRTLSDKDAIRFDRLMAELQLCFVKGAACLEEKRLELLARVDRLAITIKAVRDKDALIKALRTSEWWDAADFAALEQVRTELRGIMRYQQALVQPGGGIHRIDVTEDVGEIREHDRTVDLTRTESLAYRFRIKTILEDMFDVNPTLQKIYNQEPVTDAELESLTSLVLTQNPGVDISLLVDFFPEAQDLHQAVSQLIGLDPEKVDGHFTEFMHEHPQLTPLQVKFLNLMKTHIATNGYITLGKLYEAPFTHLHAMGLDGIFPVDTVAEDLVKVMTPYVRPESDGSAEVH</sequence>
<dbReference type="SMART" id="SM00487">
    <property type="entry name" value="DEXDc"/>
    <property type="match status" value="1"/>
</dbReference>
<dbReference type="Pfam" id="PF08463">
    <property type="entry name" value="EcoEI_R_C"/>
    <property type="match status" value="1"/>
</dbReference>
<dbReference type="InterPro" id="IPR006935">
    <property type="entry name" value="Helicase/UvrB_N"/>
</dbReference>
<dbReference type="InterPro" id="IPR007409">
    <property type="entry name" value="Restrct_endonuc_type1_HsdR_N"/>
</dbReference>
<evidence type="ECO:0000256" key="1">
    <source>
        <dbReference type="SAM" id="Coils"/>
    </source>
</evidence>
<organism evidence="3 4">
    <name type="scientific">Halioglobus japonicus</name>
    <dbReference type="NCBI Taxonomy" id="930805"/>
    <lineage>
        <taxon>Bacteria</taxon>
        <taxon>Pseudomonadati</taxon>
        <taxon>Pseudomonadota</taxon>
        <taxon>Gammaproteobacteria</taxon>
        <taxon>Cellvibrionales</taxon>
        <taxon>Halieaceae</taxon>
        <taxon>Halioglobus</taxon>
    </lineage>
</organism>
<dbReference type="GO" id="GO:0009035">
    <property type="term" value="F:type I site-specific deoxyribonuclease activity"/>
    <property type="evidence" value="ECO:0007669"/>
    <property type="project" value="UniProtKB-EC"/>
</dbReference>
<dbReference type="Gene3D" id="3.90.1570.30">
    <property type="match status" value="1"/>
</dbReference>
<evidence type="ECO:0000259" key="2">
    <source>
        <dbReference type="PROSITE" id="PS51192"/>
    </source>
</evidence>
<gene>
    <name evidence="3" type="ORF">C0029_08015</name>
</gene>
<dbReference type="Pfam" id="PF04851">
    <property type="entry name" value="ResIII"/>
    <property type="match status" value="1"/>
</dbReference>
<dbReference type="InterPro" id="IPR014001">
    <property type="entry name" value="Helicase_ATP-bd"/>
</dbReference>
<dbReference type="CDD" id="cd18032">
    <property type="entry name" value="DEXHc_RE_I_III_res"/>
    <property type="match status" value="1"/>
</dbReference>
<comment type="caution">
    <text evidence="3">The sequence shown here is derived from an EMBL/GenBank/DDBJ whole genome shotgun (WGS) entry which is preliminary data.</text>
</comment>
<dbReference type="RefSeq" id="WP_084201115.1">
    <property type="nucleotide sequence ID" value="NZ_BMYL01000002.1"/>
</dbReference>
<evidence type="ECO:0000313" key="3">
    <source>
        <dbReference type="EMBL" id="PLW86974.1"/>
    </source>
</evidence>
<dbReference type="PROSITE" id="PS51192">
    <property type="entry name" value="HELICASE_ATP_BIND_1"/>
    <property type="match status" value="1"/>
</dbReference>